<comment type="caution">
    <text evidence="1">The sequence shown here is derived from an EMBL/GenBank/DDBJ whole genome shotgun (WGS) entry which is preliminary data.</text>
</comment>
<dbReference type="Proteomes" id="UP000663834">
    <property type="component" value="Unassembled WGS sequence"/>
</dbReference>
<name>A0A816EIZ3_9BILA</name>
<organism evidence="1 2">
    <name type="scientific">Rotaria magnacalcarata</name>
    <dbReference type="NCBI Taxonomy" id="392030"/>
    <lineage>
        <taxon>Eukaryota</taxon>
        <taxon>Metazoa</taxon>
        <taxon>Spiralia</taxon>
        <taxon>Gnathifera</taxon>
        <taxon>Rotifera</taxon>
        <taxon>Eurotatoria</taxon>
        <taxon>Bdelloidea</taxon>
        <taxon>Philodinida</taxon>
        <taxon>Philodinidae</taxon>
        <taxon>Rotaria</taxon>
    </lineage>
</organism>
<dbReference type="EMBL" id="CAJNOW010016057">
    <property type="protein sequence ID" value="CAF1647304.1"/>
    <property type="molecule type" value="Genomic_DNA"/>
</dbReference>
<proteinExistence type="predicted"/>
<feature type="non-terminal residue" evidence="1">
    <location>
        <position position="72"/>
    </location>
</feature>
<reference evidence="1" key="1">
    <citation type="submission" date="2021-02" db="EMBL/GenBank/DDBJ databases">
        <authorList>
            <person name="Nowell W R."/>
        </authorList>
    </citation>
    <scope>NUCLEOTIDE SEQUENCE</scope>
</reference>
<protein>
    <submittedName>
        <fullName evidence="1">Uncharacterized protein</fullName>
    </submittedName>
</protein>
<gene>
    <name evidence="1" type="ORF">KQP761_LOCUS29255</name>
</gene>
<accession>A0A816EIZ3</accession>
<dbReference type="AlphaFoldDB" id="A0A816EIZ3"/>
<evidence type="ECO:0000313" key="1">
    <source>
        <dbReference type="EMBL" id="CAF1647304.1"/>
    </source>
</evidence>
<evidence type="ECO:0000313" key="2">
    <source>
        <dbReference type="Proteomes" id="UP000663834"/>
    </source>
</evidence>
<sequence length="72" mass="8278">MDVLLKTIILFELKLNSFKTVKERCLYWSHQISHVVAGNGDADFNCSFVFLTHISYILFKLIGDKIVFEGIP</sequence>